<evidence type="ECO:0000259" key="2">
    <source>
        <dbReference type="Pfam" id="PF07523"/>
    </source>
</evidence>
<dbReference type="RefSeq" id="WP_060461990.1">
    <property type="nucleotide sequence ID" value="NZ_AP025162.1"/>
</dbReference>
<reference evidence="5" key="2">
    <citation type="submission" date="2023-05" db="EMBL/GenBank/DDBJ databases">
        <title>Cataloging the Phylogenetic Diversity of Human Bladder Bacteria.</title>
        <authorList>
            <person name="Du J."/>
        </authorList>
    </citation>
    <scope>NUCLEOTIDE SEQUENCE</scope>
    <source>
        <strain evidence="5">UMB9226</strain>
    </source>
</reference>
<proteinExistence type="predicted"/>
<name>A0A109DEL1_9LACO</name>
<dbReference type="Pfam" id="PF13457">
    <property type="entry name" value="GW"/>
    <property type="match status" value="1"/>
</dbReference>
<dbReference type="AlphaFoldDB" id="A0A109DEL1"/>
<evidence type="ECO:0000313" key="6">
    <source>
        <dbReference type="Proteomes" id="UP000067598"/>
    </source>
</evidence>
<dbReference type="Proteomes" id="UP001230300">
    <property type="component" value="Unassembled WGS sequence"/>
</dbReference>
<evidence type="ECO:0000313" key="4">
    <source>
        <dbReference type="EMBL" id="KWU04004.1"/>
    </source>
</evidence>
<protein>
    <submittedName>
        <fullName evidence="5">SH3-like domain-containing protein</fullName>
    </submittedName>
</protein>
<accession>A0A109DEL1</accession>
<evidence type="ECO:0000259" key="3">
    <source>
        <dbReference type="Pfam" id="PF13457"/>
    </source>
</evidence>
<dbReference type="InterPro" id="IPR025987">
    <property type="entry name" value="GW_dom"/>
</dbReference>
<feature type="domain" description="Ig-like" evidence="2">
    <location>
        <begin position="128"/>
        <end position="175"/>
    </location>
</feature>
<dbReference type="Pfam" id="PF07523">
    <property type="entry name" value="Big_3"/>
    <property type="match status" value="1"/>
</dbReference>
<feature type="chain" id="PRO_5007134036" evidence="1">
    <location>
        <begin position="27"/>
        <end position="197"/>
    </location>
</feature>
<dbReference type="PATRIC" id="fig|47770.28.peg.356"/>
<organism evidence="4 6">
    <name type="scientific">Lactobacillus crispatus</name>
    <dbReference type="NCBI Taxonomy" id="47770"/>
    <lineage>
        <taxon>Bacteria</taxon>
        <taxon>Bacillati</taxon>
        <taxon>Bacillota</taxon>
        <taxon>Bacilli</taxon>
        <taxon>Lactobacillales</taxon>
        <taxon>Lactobacillaceae</taxon>
        <taxon>Lactobacillus</taxon>
    </lineage>
</organism>
<feature type="domain" description="GW" evidence="3">
    <location>
        <begin position="34"/>
        <end position="100"/>
    </location>
</feature>
<feature type="signal peptide" evidence="1">
    <location>
        <begin position="1"/>
        <end position="26"/>
    </location>
</feature>
<dbReference type="EMBL" id="JASOGN010000020">
    <property type="protein sequence ID" value="MDK6502757.1"/>
    <property type="molecule type" value="Genomic_DNA"/>
</dbReference>
<dbReference type="InterPro" id="IPR022038">
    <property type="entry name" value="Ig-like_bact"/>
</dbReference>
<dbReference type="SUPFAM" id="SSF82057">
    <property type="entry name" value="Prokaryotic SH3-related domain"/>
    <property type="match status" value="1"/>
</dbReference>
<evidence type="ECO:0000256" key="1">
    <source>
        <dbReference type="SAM" id="SignalP"/>
    </source>
</evidence>
<keyword evidence="1" id="KW-0732">Signal</keyword>
<sequence length="197" mass="22393">MKRVKVYLGLACLMMLLCLKPQVVWARELNPFQTKMINPHTSYRIYQNLTRKGPSRSLCLANTFKHGNVQASAVRKVRGNKYCYVWLDGHRGGWVNQRAFLRRKIAVVHQISLVKNSHYSFPTRDAINYATDAAGTVIEPSKVKVSRAEVSSSKKESYRVSYSYGKAHAQTVVQVRANAREGIVKATKKTTSWRQCS</sequence>
<dbReference type="Proteomes" id="UP000067598">
    <property type="component" value="Unassembled WGS sequence"/>
</dbReference>
<reference evidence="4 6" key="1">
    <citation type="journal article" date="2016" name="Microbiology (Mosc.)">
        <title>Comparison of Lactobacillus crispatus isolates from Lactobacillus-dominated vaginal microbiomes with isolates from microbiomes containing bacterial vaginosis-associated bacteria.</title>
        <authorList>
            <person name="Abdelmaksoud A.A."/>
            <person name="Koparde V.N."/>
            <person name="Sheth N.U."/>
            <person name="Serrano M.G."/>
            <person name="Glascock A.L."/>
            <person name="Fettweis J.M."/>
            <person name="Strauss Iii J.F."/>
            <person name="Buck G.A."/>
            <person name="Jefferson K.K."/>
        </authorList>
    </citation>
    <scope>NUCLEOTIDE SEQUENCE [LARGE SCALE GENOMIC DNA]</scope>
    <source>
        <strain evidence="4 6">VMC3</strain>
    </source>
</reference>
<evidence type="ECO:0000313" key="5">
    <source>
        <dbReference type="EMBL" id="MDK6502757.1"/>
    </source>
</evidence>
<dbReference type="EMBL" id="LJGP01000016">
    <property type="protein sequence ID" value="KWU04004.1"/>
    <property type="molecule type" value="Genomic_DNA"/>
</dbReference>
<comment type="caution">
    <text evidence="4">The sequence shown here is derived from an EMBL/GenBank/DDBJ whole genome shotgun (WGS) entry which is preliminary data.</text>
</comment>
<gene>
    <name evidence="4" type="ORF">AEL95_04835</name>
    <name evidence="5" type="ORF">QP235_06030</name>
</gene>